<keyword evidence="7 15" id="KW-0949">S-adenosyl-L-methionine</keyword>
<dbReference type="InParanoid" id="A0A0C3PH14"/>
<comment type="similarity">
    <text evidence="15">Belongs to the class I-like SAM-binding methyltransferase superfamily. mRNA cap 0 methyltransferase family.</text>
</comment>
<dbReference type="Gene3D" id="3.40.50.150">
    <property type="entry name" value="Vaccinia Virus protein VP39"/>
    <property type="match status" value="1"/>
</dbReference>
<gene>
    <name evidence="20" type="ORF">M404DRAFT_951556</name>
</gene>
<evidence type="ECO:0000256" key="6">
    <source>
        <dbReference type="ARBA" id="ARBA00022679"/>
    </source>
</evidence>
<evidence type="ECO:0000256" key="10">
    <source>
        <dbReference type="ARBA" id="ARBA00023242"/>
    </source>
</evidence>
<reference evidence="21" key="2">
    <citation type="submission" date="2015-01" db="EMBL/GenBank/DDBJ databases">
        <title>Evolutionary Origins and Diversification of the Mycorrhizal Mutualists.</title>
        <authorList>
            <consortium name="DOE Joint Genome Institute"/>
            <consortium name="Mycorrhizal Genomics Consortium"/>
            <person name="Kohler A."/>
            <person name="Kuo A."/>
            <person name="Nagy L.G."/>
            <person name="Floudas D."/>
            <person name="Copeland A."/>
            <person name="Barry K.W."/>
            <person name="Cichocki N."/>
            <person name="Veneault-Fourrey C."/>
            <person name="LaButti K."/>
            <person name="Lindquist E.A."/>
            <person name="Lipzen A."/>
            <person name="Lundell T."/>
            <person name="Morin E."/>
            <person name="Murat C."/>
            <person name="Riley R."/>
            <person name="Ohm R."/>
            <person name="Sun H."/>
            <person name="Tunlid A."/>
            <person name="Henrissat B."/>
            <person name="Grigoriev I.V."/>
            <person name="Hibbett D.S."/>
            <person name="Martin F."/>
        </authorList>
    </citation>
    <scope>NUCLEOTIDE SEQUENCE [LARGE SCALE GENOMIC DNA]</scope>
    <source>
        <strain evidence="21">Marx 270</strain>
    </source>
</reference>
<evidence type="ECO:0000256" key="13">
    <source>
        <dbReference type="ARBA" id="ARBA00044712"/>
    </source>
</evidence>
<dbReference type="HOGENOM" id="CLU_020346_4_1_1"/>
<feature type="site" description="mRNA cap binding" evidence="17">
    <location>
        <position position="160"/>
    </location>
</feature>
<dbReference type="PANTHER" id="PTHR12189">
    <property type="entry name" value="MRNA GUANINE-7- METHYLTRANSFERASE"/>
    <property type="match status" value="1"/>
</dbReference>
<name>A0A0C3PH14_PISTI</name>
<keyword evidence="4 15" id="KW-0489">Methyltransferase</keyword>
<feature type="binding site" evidence="16">
    <location>
        <position position="207"/>
    </location>
    <ligand>
        <name>S-adenosyl-L-methionine</name>
        <dbReference type="ChEBI" id="CHEBI:59789"/>
    </ligand>
</feature>
<accession>A0A0C3PH14</accession>
<evidence type="ECO:0000256" key="1">
    <source>
        <dbReference type="ARBA" id="ARBA00003378"/>
    </source>
</evidence>
<keyword evidence="5 15" id="KW-0507">mRNA processing</keyword>
<evidence type="ECO:0000256" key="11">
    <source>
        <dbReference type="ARBA" id="ARBA00032772"/>
    </source>
</evidence>
<dbReference type="InterPro" id="IPR004971">
    <property type="entry name" value="mRNA_G-N7_MeTrfase_dom"/>
</dbReference>
<feature type="binding site" evidence="16">
    <location>
        <position position="148"/>
    </location>
    <ligand>
        <name>S-adenosyl-L-methionine</name>
        <dbReference type="ChEBI" id="CHEBI:59789"/>
    </ligand>
</feature>
<evidence type="ECO:0000256" key="16">
    <source>
        <dbReference type="PIRSR" id="PIRSR028762-1"/>
    </source>
</evidence>
<dbReference type="GO" id="GO:0005634">
    <property type="term" value="C:nucleus"/>
    <property type="evidence" value="ECO:0007669"/>
    <property type="project" value="UniProtKB-SubCell"/>
</dbReference>
<evidence type="ECO:0000256" key="2">
    <source>
        <dbReference type="ARBA" id="ARBA00004123"/>
    </source>
</evidence>
<keyword evidence="21" id="KW-1185">Reference proteome</keyword>
<dbReference type="InterPro" id="IPR016899">
    <property type="entry name" value="mRNA_G-N7_MeTrfase_euk"/>
</dbReference>
<evidence type="ECO:0000256" key="15">
    <source>
        <dbReference type="PIRNR" id="PIRNR028762"/>
    </source>
</evidence>
<dbReference type="AlphaFoldDB" id="A0A0C3PH14"/>
<organism evidence="20 21">
    <name type="scientific">Pisolithus tinctorius Marx 270</name>
    <dbReference type="NCBI Taxonomy" id="870435"/>
    <lineage>
        <taxon>Eukaryota</taxon>
        <taxon>Fungi</taxon>
        <taxon>Dikarya</taxon>
        <taxon>Basidiomycota</taxon>
        <taxon>Agaricomycotina</taxon>
        <taxon>Agaricomycetes</taxon>
        <taxon>Agaricomycetidae</taxon>
        <taxon>Boletales</taxon>
        <taxon>Sclerodermatineae</taxon>
        <taxon>Pisolithaceae</taxon>
        <taxon>Pisolithus</taxon>
    </lineage>
</organism>
<dbReference type="EMBL" id="KN831946">
    <property type="protein sequence ID" value="KIO13290.1"/>
    <property type="molecule type" value="Genomic_DNA"/>
</dbReference>
<dbReference type="EC" id="2.1.1.56" evidence="3 15"/>
<comment type="function">
    <text evidence="1">Responsible for methylating the 5'-cap structure of mRNAs.</text>
</comment>
<comment type="catalytic activity">
    <reaction evidence="13">
        <text>a 5'-end (5'-triphosphoguanosine)-ribonucleoside in mRNA + S-adenosyl-L-methionine = a 5'-end (N(7)-methyl 5'-triphosphoguanosine)-ribonucleoside in mRNA + S-adenosyl-L-homocysteine</text>
        <dbReference type="Rhea" id="RHEA:67008"/>
        <dbReference type="Rhea" id="RHEA-COMP:17166"/>
        <dbReference type="Rhea" id="RHEA-COMP:17167"/>
        <dbReference type="ChEBI" id="CHEBI:57856"/>
        <dbReference type="ChEBI" id="CHEBI:59789"/>
        <dbReference type="ChEBI" id="CHEBI:156461"/>
        <dbReference type="ChEBI" id="CHEBI:167617"/>
        <dbReference type="EC" id="2.1.1.56"/>
    </reaction>
</comment>
<evidence type="ECO:0000256" key="12">
    <source>
        <dbReference type="ARBA" id="ARBA00033387"/>
    </source>
</evidence>
<keyword evidence="9 15" id="KW-0506">mRNA capping</keyword>
<dbReference type="STRING" id="870435.A0A0C3PH14"/>
<comment type="subcellular location">
    <subcellularLocation>
        <location evidence="2 15">Nucleus</location>
    </subcellularLocation>
</comment>
<feature type="site" description="mRNA cap binding" evidence="17">
    <location>
        <position position="206"/>
    </location>
</feature>
<feature type="binding site" evidence="16">
    <location>
        <position position="202"/>
    </location>
    <ligand>
        <name>S-adenosyl-L-methionine</name>
        <dbReference type="ChEBI" id="CHEBI:59789"/>
    </ligand>
</feature>
<protein>
    <recommendedName>
        <fullName evidence="14 15">mRNA cap guanine-N(7) methyltransferase</fullName>
        <ecNumber evidence="3 15">2.1.1.56</ecNumber>
    </recommendedName>
    <alternativeName>
        <fullName evidence="11 15">mRNA (guanine-N(7))-methyltransferase</fullName>
    </alternativeName>
    <alternativeName>
        <fullName evidence="12 15">mRNA cap methyltransferase</fullName>
    </alternativeName>
</protein>
<dbReference type="Pfam" id="PF03291">
    <property type="entry name" value="mRNA_G-N7_MeTrfase"/>
    <property type="match status" value="1"/>
</dbReference>
<evidence type="ECO:0000256" key="9">
    <source>
        <dbReference type="ARBA" id="ARBA00023042"/>
    </source>
</evidence>
<proteinExistence type="inferred from homology"/>
<feature type="binding site" evidence="16">
    <location>
        <position position="108"/>
    </location>
    <ligand>
        <name>S-adenosyl-L-methionine</name>
        <dbReference type="ChEBI" id="CHEBI:59789"/>
    </ligand>
</feature>
<feature type="binding site" evidence="17">
    <location>
        <begin position="70"/>
        <end position="71"/>
    </location>
    <ligand>
        <name>mRNA</name>
        <dbReference type="ChEBI" id="CHEBI:33699"/>
    </ligand>
</feature>
<evidence type="ECO:0000313" key="21">
    <source>
        <dbReference type="Proteomes" id="UP000054217"/>
    </source>
</evidence>
<dbReference type="InterPro" id="IPR029063">
    <property type="entry name" value="SAM-dependent_MTases_sf"/>
</dbReference>
<dbReference type="GO" id="GO:0003723">
    <property type="term" value="F:RNA binding"/>
    <property type="evidence" value="ECO:0007669"/>
    <property type="project" value="UniProtKB-KW"/>
</dbReference>
<sequence length="368" mass="42154">MYKHYRGIGTQSLLAKRKRSRSTSPDDPSVRAAKRHAGDVGRVVEHYNLRPEVGVKQRLRSPIIGLKNFNNWVKSVLITRFAHPVLATSTTKSIDGPSGGRGKVLDMGCGKGGDLVKWEKARIRELIGVGTYHYIVNILLCCLLTMADIADVSIEQARDRWKGMRPPRFAASFAALDCYTESLSKAFPPEKLAQPFDVVSMQFCMHYAFETAEKARCMLQNISQWLRKGGAFLGTIPNADYLLERLDSLPSSATDLSFGNSVYKIRFEDRRSRRLFGHRYYFWLQDAVDDVPEYIVCWDKFVELAAEYALYPIYKEEFHQIFAEHRDEEEFKSLMLRMKVVDANGESAMDEEQWEAANIYIGFAFEKR</sequence>
<evidence type="ECO:0000256" key="17">
    <source>
        <dbReference type="PIRSR" id="PIRSR028762-2"/>
    </source>
</evidence>
<dbReference type="FunCoup" id="A0A0C3PH14">
    <property type="interactions" value="755"/>
</dbReference>
<evidence type="ECO:0000256" key="18">
    <source>
        <dbReference type="SAM" id="MobiDB-lite"/>
    </source>
</evidence>
<dbReference type="PROSITE" id="PS51562">
    <property type="entry name" value="RNA_CAP0_MT"/>
    <property type="match status" value="1"/>
</dbReference>
<keyword evidence="6 15" id="KW-0808">Transferase</keyword>
<dbReference type="PIRSF" id="PIRSF028762">
    <property type="entry name" value="ABD1"/>
    <property type="match status" value="1"/>
</dbReference>
<dbReference type="Proteomes" id="UP000054217">
    <property type="component" value="Unassembled WGS sequence"/>
</dbReference>
<evidence type="ECO:0000256" key="4">
    <source>
        <dbReference type="ARBA" id="ARBA00022603"/>
    </source>
</evidence>
<feature type="region of interest" description="Disordered" evidence="18">
    <location>
        <begin position="1"/>
        <end position="37"/>
    </location>
</feature>
<reference evidence="20 21" key="1">
    <citation type="submission" date="2014-04" db="EMBL/GenBank/DDBJ databases">
        <authorList>
            <consortium name="DOE Joint Genome Institute"/>
            <person name="Kuo A."/>
            <person name="Kohler A."/>
            <person name="Costa M.D."/>
            <person name="Nagy L.G."/>
            <person name="Floudas D."/>
            <person name="Copeland A."/>
            <person name="Barry K.W."/>
            <person name="Cichocki N."/>
            <person name="Veneault-Fourrey C."/>
            <person name="LaButti K."/>
            <person name="Lindquist E.A."/>
            <person name="Lipzen A."/>
            <person name="Lundell T."/>
            <person name="Morin E."/>
            <person name="Murat C."/>
            <person name="Sun H."/>
            <person name="Tunlid A."/>
            <person name="Henrissat B."/>
            <person name="Grigoriev I.V."/>
            <person name="Hibbett D.S."/>
            <person name="Martin F."/>
            <person name="Nordberg H.P."/>
            <person name="Cantor M.N."/>
            <person name="Hua S.X."/>
        </authorList>
    </citation>
    <scope>NUCLEOTIDE SEQUENCE [LARGE SCALE GENOMIC DNA]</scope>
    <source>
        <strain evidence="20 21">Marx 270</strain>
    </source>
</reference>
<feature type="binding site" evidence="16">
    <location>
        <position position="74"/>
    </location>
    <ligand>
        <name>S-adenosyl-L-methionine</name>
        <dbReference type="ChEBI" id="CHEBI:59789"/>
    </ligand>
</feature>
<feature type="site" description="mRNA cap binding" evidence="17">
    <location>
        <position position="117"/>
    </location>
</feature>
<evidence type="ECO:0000256" key="3">
    <source>
        <dbReference type="ARBA" id="ARBA00011926"/>
    </source>
</evidence>
<dbReference type="PANTHER" id="PTHR12189:SF2">
    <property type="entry name" value="MRNA CAP GUANINE-N7 METHYLTRANSFERASE"/>
    <property type="match status" value="1"/>
</dbReference>
<dbReference type="SUPFAM" id="SSF53335">
    <property type="entry name" value="S-adenosyl-L-methionine-dependent methyltransferases"/>
    <property type="match status" value="1"/>
</dbReference>
<keyword evidence="8 15" id="KW-0694">RNA-binding</keyword>
<evidence type="ECO:0000256" key="8">
    <source>
        <dbReference type="ARBA" id="ARBA00022884"/>
    </source>
</evidence>
<dbReference type="OrthoDB" id="10248867at2759"/>
<feature type="site" description="mRNA cap binding" evidence="17">
    <location>
        <position position="293"/>
    </location>
</feature>
<evidence type="ECO:0000256" key="5">
    <source>
        <dbReference type="ARBA" id="ARBA00022664"/>
    </source>
</evidence>
<keyword evidence="10 15" id="KW-0539">Nucleus</keyword>
<evidence type="ECO:0000259" key="19">
    <source>
        <dbReference type="PROSITE" id="PS51562"/>
    </source>
</evidence>
<dbReference type="InterPro" id="IPR039753">
    <property type="entry name" value="RG7MT1"/>
</dbReference>
<feature type="site" description="mRNA cap binding" evidence="17">
    <location>
        <position position="360"/>
    </location>
</feature>
<evidence type="ECO:0000256" key="7">
    <source>
        <dbReference type="ARBA" id="ARBA00022691"/>
    </source>
</evidence>
<feature type="domain" description="MRNA cap 0 methyltransferase" evidence="19">
    <location>
        <begin position="61"/>
        <end position="368"/>
    </location>
</feature>
<evidence type="ECO:0000256" key="14">
    <source>
        <dbReference type="ARBA" id="ARBA00049739"/>
    </source>
</evidence>
<dbReference type="CDD" id="cd02440">
    <property type="entry name" value="AdoMet_MTases"/>
    <property type="match status" value="1"/>
</dbReference>
<dbReference type="GO" id="GO:0004482">
    <property type="term" value="F:mRNA 5'-cap (guanine-N7-)-methyltransferase activity"/>
    <property type="evidence" value="ECO:0007669"/>
    <property type="project" value="UniProtKB-EC"/>
</dbReference>
<feature type="binding site" evidence="16">
    <location>
        <position position="177"/>
    </location>
    <ligand>
        <name>S-adenosyl-L-methionine</name>
        <dbReference type="ChEBI" id="CHEBI:59789"/>
    </ligand>
</feature>
<feature type="site" description="mRNA cap binding" evidence="17">
    <location>
        <position position="111"/>
    </location>
</feature>
<evidence type="ECO:0000313" key="20">
    <source>
        <dbReference type="EMBL" id="KIO13290.1"/>
    </source>
</evidence>